<dbReference type="Gramene" id="HORVU.MOREX.r3.2HG0110610.1">
    <property type="protein sequence ID" value="HORVU.MOREX.r3.2HG0110610.1.CDS1"/>
    <property type="gene ID" value="HORVU.MOREX.r3.2HG0110610"/>
</dbReference>
<name>A0A8I6WGP3_HORVV</name>
<proteinExistence type="predicted"/>
<reference evidence="2" key="2">
    <citation type="submission" date="2020-10" db="EMBL/GenBank/DDBJ databases">
        <authorList>
            <person name="Scholz U."/>
            <person name="Mascher M."/>
            <person name="Fiebig A."/>
        </authorList>
    </citation>
    <scope>NUCLEOTIDE SEQUENCE [LARGE SCALE GENOMIC DNA]</scope>
    <source>
        <strain evidence="2">cv. Morex</strain>
    </source>
</reference>
<dbReference type="Proteomes" id="UP000011116">
    <property type="component" value="Chromosome 2H"/>
</dbReference>
<dbReference type="CDD" id="cd00121">
    <property type="entry name" value="MATH"/>
    <property type="match status" value="2"/>
</dbReference>
<dbReference type="AlphaFoldDB" id="A0A8I6WGP3"/>
<dbReference type="InterPro" id="IPR002083">
    <property type="entry name" value="MATH/TRAF_dom"/>
</dbReference>
<dbReference type="PANTHER" id="PTHR26379">
    <property type="entry name" value="BTB/POZ AND MATH DOMAIN-CONTAINING PROTEIN 1"/>
    <property type="match status" value="1"/>
</dbReference>
<evidence type="ECO:0000313" key="3">
    <source>
        <dbReference type="Proteomes" id="UP000011116"/>
    </source>
</evidence>
<dbReference type="SMR" id="A0A8I6WGP3"/>
<dbReference type="InterPro" id="IPR045005">
    <property type="entry name" value="BPM1-6"/>
</dbReference>
<keyword evidence="3" id="KW-1185">Reference proteome</keyword>
<accession>A0A8I6WGP3</accession>
<reference evidence="3" key="1">
    <citation type="journal article" date="2012" name="Nature">
        <title>A physical, genetic and functional sequence assembly of the barley genome.</title>
        <authorList>
            <consortium name="The International Barley Genome Sequencing Consortium"/>
            <person name="Mayer K.F."/>
            <person name="Waugh R."/>
            <person name="Brown J.W."/>
            <person name="Schulman A."/>
            <person name="Langridge P."/>
            <person name="Platzer M."/>
            <person name="Fincher G.B."/>
            <person name="Muehlbauer G.J."/>
            <person name="Sato K."/>
            <person name="Close T.J."/>
            <person name="Wise R.P."/>
            <person name="Stein N."/>
        </authorList>
    </citation>
    <scope>NUCLEOTIDE SEQUENCE [LARGE SCALE GENOMIC DNA]</scope>
    <source>
        <strain evidence="3">cv. Morex</strain>
    </source>
</reference>
<feature type="domain" description="MATH" evidence="1">
    <location>
        <begin position="162"/>
        <end position="281"/>
    </location>
</feature>
<dbReference type="SUPFAM" id="SSF49599">
    <property type="entry name" value="TRAF domain-like"/>
    <property type="match status" value="2"/>
</dbReference>
<dbReference type="InterPro" id="IPR008974">
    <property type="entry name" value="TRAF-like"/>
</dbReference>
<dbReference type="PROSITE" id="PS50144">
    <property type="entry name" value="MATH"/>
    <property type="match status" value="1"/>
</dbReference>
<organism evidence="2 3">
    <name type="scientific">Hordeum vulgare subsp. vulgare</name>
    <name type="common">Domesticated barley</name>
    <dbReference type="NCBI Taxonomy" id="112509"/>
    <lineage>
        <taxon>Eukaryota</taxon>
        <taxon>Viridiplantae</taxon>
        <taxon>Streptophyta</taxon>
        <taxon>Embryophyta</taxon>
        <taxon>Tracheophyta</taxon>
        <taxon>Spermatophyta</taxon>
        <taxon>Magnoliopsida</taxon>
        <taxon>Liliopsida</taxon>
        <taxon>Poales</taxon>
        <taxon>Poaceae</taxon>
        <taxon>BOP clade</taxon>
        <taxon>Pooideae</taxon>
        <taxon>Triticodae</taxon>
        <taxon>Triticeae</taxon>
        <taxon>Hordeinae</taxon>
        <taxon>Hordeum</taxon>
    </lineage>
</organism>
<evidence type="ECO:0000313" key="2">
    <source>
        <dbReference type="EnsemblPlants" id="HORVU.MOREX.r3.2HG0110610.1.CDS1"/>
    </source>
</evidence>
<evidence type="ECO:0000259" key="1">
    <source>
        <dbReference type="PROSITE" id="PS50144"/>
    </source>
</evidence>
<dbReference type="PANTHER" id="PTHR26379:SF453">
    <property type="entry name" value="MATH DOMAIN-CONTAINING PROTEIN"/>
    <property type="match status" value="1"/>
</dbReference>
<dbReference type="EnsemblPlants" id="HORVU.MOREX.r3.2HG0110610.1">
    <property type="protein sequence ID" value="HORVU.MOREX.r3.2HG0110610.1.CDS1"/>
    <property type="gene ID" value="HORVU.MOREX.r3.2HG0110610"/>
</dbReference>
<reference evidence="2" key="3">
    <citation type="submission" date="2022-01" db="UniProtKB">
        <authorList>
            <consortium name="EnsemblPlants"/>
        </authorList>
    </citation>
    <scope>IDENTIFICATION</scope>
    <source>
        <strain evidence="2">subsp. vulgare</strain>
    </source>
</reference>
<dbReference type="GO" id="GO:0016567">
    <property type="term" value="P:protein ubiquitination"/>
    <property type="evidence" value="ECO:0007669"/>
    <property type="project" value="InterPro"/>
</dbReference>
<sequence>MGATASRSTAPLVRTTRIHGYSTLLRKRTFDTIVFRGLHWNVIVYPQRDGLNELGLADSFIISVEIDYASRNRLNIDISIGIEILDETGEHTVFQDDDLLPVPGSTLGRDYLMLFVSRRELEASSCVRDGCFTVRCTMTTKQAAEQRLSESKEITTLDAAMSGSHILVIGSFSKLKATLRDGGFVNSTRFAVGGCTWYLKLCPDNGDGFAFVFLLRACKADETPTTAEFSFELEGMVNFESHKMTHTFHPNIFQHFFRYRLEPLSSSSAMHDDRLLVRCRLTVVVPPATIPIQDAIPSTTSVLTPLLSAMYD</sequence>
<protein>
    <recommendedName>
        <fullName evidence="1">MATH domain-containing protein</fullName>
    </recommendedName>
</protein>
<dbReference type="Gene3D" id="2.60.210.10">
    <property type="entry name" value="Apoptosis, Tumor Necrosis Factor Receptor Associated Protein 2, Chain A"/>
    <property type="match status" value="1"/>
</dbReference>